<dbReference type="EMBL" id="UYRW01000244">
    <property type="protein sequence ID" value="VDK64902.1"/>
    <property type="molecule type" value="Genomic_DNA"/>
</dbReference>
<keyword evidence="3" id="KW-1185">Reference proteome</keyword>
<evidence type="ECO:0000313" key="3">
    <source>
        <dbReference type="Proteomes" id="UP000271087"/>
    </source>
</evidence>
<organism evidence="4">
    <name type="scientific">Onchocerca ochengi</name>
    <name type="common">Filarial nematode worm</name>
    <dbReference type="NCBI Taxonomy" id="42157"/>
    <lineage>
        <taxon>Eukaryota</taxon>
        <taxon>Metazoa</taxon>
        <taxon>Ecdysozoa</taxon>
        <taxon>Nematoda</taxon>
        <taxon>Chromadorea</taxon>
        <taxon>Rhabditida</taxon>
        <taxon>Spirurina</taxon>
        <taxon>Spiruromorpha</taxon>
        <taxon>Filarioidea</taxon>
        <taxon>Onchocercidae</taxon>
        <taxon>Onchocerca</taxon>
    </lineage>
</organism>
<evidence type="ECO:0000313" key="4">
    <source>
        <dbReference type="WBParaSite" id="nOo.2.0.1.t01780-RA"/>
    </source>
</evidence>
<sequence length="1107" mass="124736">MSIEESDSTLVGLDWETWQRMTQTSGLTAASGTNYDAAAMPSQKAVCYGFYPSIELESMLLISCKKCGLILKDVGYGHHMRSQHGYHMNSSSGDECQSFLLSPPHRVVSPRLEMPILSPPYRRLSTPIASPKESSSRNGSIISQATSTRYSVEQKDDLKLSLRVSRHEVSSETSEQRNSTLPNGIKDEVQISTKVSRRLNGKVKDKKGKKRRRDSSDEDNFSLEHFRQKKRLSRKEQSAGRQSANESASSNILIKHDYTDDSHIYNDVATSSQCTKISTEISRVPMEALTQSTSVSVLLSVDKKIQPATALKSVDNIERLQKEKEETFDGKERMEVLTNCSEQWNEVDLNADYADLSQDMATYPTLKSEKGEIQQNWTPNAILSLEDSSNESPLCEDSDPHQFYVPSPPQLSPVAEKECYIESVTAPIAFPQEGIYHDHHVKQNLLSEPHERLVPSCYREVVDLSQPSSLHPNLNLGSSDYGAIRHRCVVLEEDVNASSGNTGTHYPIEERIVATGPCLYSYPRGEVSEDTRNRHLPRNEEGYMGNKFDHRTYPVMEKICLPHQQPRSPQLVSVAFVPQKRSNRTCSSPPVEEFCTGGMSYRDVYIDQEQKIYYPNARLLTVPINGKTTVDYPPQTRSSPPDIFSMEQNHGMHDLPDDVERSPPLPSFHNNMAEGMHREMPDSVQHVNQELQQHFDQIDYNLRPERSRLSLGRNSAIKITNEAMPEHPYNYSPVTSVNFHGIRNSNYVPHMPRKKGFAPRIIRTVRSHMDTAQQPAMSQVTPHEVCVPIHGKTVIRPDYRYVYIPPKSLHSTDLDHIYNRQRKDREREMNEFGCAEVRHIEHQSRVEPTVRQVAIQKVQPTVLSRVRPLTTTNEGARSVKVPTHRRLGHHHSSSGTEKTLVFHPELKNEKNNYPATSIADVVRINAKDRLYQGMCETLIIASGVHSYAAAANIQRGTNIASKSKQRSNCSSYQIQQNTTSRFTHLRKTKITSSADDMESRFGADYVGSHLLNNGMVKDCSSFALSVENRPNVPHGITVQTTQLRNASFAGIRSENRRTVTVVPVPVLAKCSNSTHYNDRYQASLFGTVSSSSTNPSIIPVSYFGSES</sequence>
<reference evidence="4" key="1">
    <citation type="submission" date="2016-06" db="UniProtKB">
        <authorList>
            <consortium name="WormBaseParasite"/>
        </authorList>
    </citation>
    <scope>IDENTIFICATION</scope>
</reference>
<gene>
    <name evidence="2" type="ORF">NOO_LOCUS1780</name>
</gene>
<feature type="compositionally biased region" description="Basic residues" evidence="1">
    <location>
        <begin position="195"/>
        <end position="213"/>
    </location>
</feature>
<proteinExistence type="predicted"/>
<dbReference type="Proteomes" id="UP000271087">
    <property type="component" value="Unassembled WGS sequence"/>
</dbReference>
<feature type="compositionally biased region" description="Polar residues" evidence="1">
    <location>
        <begin position="171"/>
        <end position="182"/>
    </location>
</feature>
<dbReference type="OrthoDB" id="5877487at2759"/>
<evidence type="ECO:0000313" key="2">
    <source>
        <dbReference type="EMBL" id="VDK64902.1"/>
    </source>
</evidence>
<protein>
    <submittedName>
        <fullName evidence="4">C2H2-type domain-containing protein</fullName>
    </submittedName>
</protein>
<dbReference type="WBParaSite" id="nOo.2.0.1.t01780-RA">
    <property type="protein sequence ID" value="nOo.2.0.1.t01780-RA"/>
    <property type="gene ID" value="nOo.2.0.1.g01780"/>
</dbReference>
<reference evidence="2 3" key="2">
    <citation type="submission" date="2018-08" db="EMBL/GenBank/DDBJ databases">
        <authorList>
            <person name="Laetsch R D."/>
            <person name="Stevens L."/>
            <person name="Kumar S."/>
            <person name="Blaxter L. M."/>
        </authorList>
    </citation>
    <scope>NUCLEOTIDE SEQUENCE [LARGE SCALE GENOMIC DNA]</scope>
</reference>
<feature type="compositionally biased region" description="Polar residues" evidence="1">
    <location>
        <begin position="132"/>
        <end position="148"/>
    </location>
</feature>
<evidence type="ECO:0000256" key="1">
    <source>
        <dbReference type="SAM" id="MobiDB-lite"/>
    </source>
</evidence>
<accession>A0A182E1E4</accession>
<dbReference type="AlphaFoldDB" id="A0A182E1E4"/>
<feature type="compositionally biased region" description="Polar residues" evidence="1">
    <location>
        <begin position="239"/>
        <end position="252"/>
    </location>
</feature>
<name>A0A182E1E4_ONCOC</name>
<feature type="region of interest" description="Disordered" evidence="1">
    <location>
        <begin position="163"/>
        <end position="252"/>
    </location>
</feature>
<feature type="region of interest" description="Disordered" evidence="1">
    <location>
        <begin position="121"/>
        <end position="148"/>
    </location>
</feature>